<dbReference type="GO" id="GO:0090313">
    <property type="term" value="P:regulation of protein targeting to membrane"/>
    <property type="evidence" value="ECO:0007669"/>
    <property type="project" value="TreeGrafter"/>
</dbReference>
<dbReference type="AlphaFoldDB" id="A0A011NYM9"/>
<reference evidence="1" key="1">
    <citation type="submission" date="2014-02" db="EMBL/GenBank/DDBJ databases">
        <title>Expanding our view of genomic diversity in Candidatus Accumulibacter clades.</title>
        <authorList>
            <person name="Skennerton C.T."/>
            <person name="Barr J.J."/>
            <person name="Slater F.R."/>
            <person name="Bond P.L."/>
            <person name="Tyson G.W."/>
        </authorList>
    </citation>
    <scope>NUCLEOTIDE SEQUENCE [LARGE SCALE GENOMIC DNA]</scope>
</reference>
<gene>
    <name evidence="1" type="ORF">AW08_00238</name>
</gene>
<proteinExistence type="predicted"/>
<dbReference type="EMBL" id="JFAX01000001">
    <property type="protein sequence ID" value="EXI69745.1"/>
    <property type="molecule type" value="Genomic_DNA"/>
</dbReference>
<accession>A0A011NYM9</accession>
<dbReference type="GO" id="GO:0005886">
    <property type="term" value="C:plasma membrane"/>
    <property type="evidence" value="ECO:0007669"/>
    <property type="project" value="TreeGrafter"/>
</dbReference>
<name>A0A011NYM9_9PROT</name>
<dbReference type="STRING" id="1454001.AW08_00238"/>
<dbReference type="InterPro" id="IPR052894">
    <property type="entry name" value="AsmA-related"/>
</dbReference>
<protein>
    <submittedName>
        <fullName evidence="1">Assembly protein</fullName>
    </submittedName>
</protein>
<dbReference type="PANTHER" id="PTHR30441:SF8">
    <property type="entry name" value="DUF748 DOMAIN-CONTAINING PROTEIN"/>
    <property type="match status" value="1"/>
</dbReference>
<sequence length="1256" mass="134820">MSRWRWFLVALTGLVGLPFAAALFAIVALLVSGATIDASRWRDWSAERMSSALGRPVFLAGPFELSLGRAPEVRIGELRILNPPGFTAREFLALADGRVRIDLLDALFGELHLRSLEASTVRLWLERASNGRSNWDLRRPDAPASPPGRIEVGQIVLHGLAVDYRDERSATHHGLDLDELRASGGSNEMLRLTMRGRIGKQLPFALKAEGGPLRLIREEAEPWPFILDIESPGARLQASGAVDAGKGEARIAFGPDAAALAPAAAGDESRAVARTNELAGQLELVFGDARPRLSGALSVAALDLRPFDASDEDAPDDAPDAVTQQGQMLLLRDLVPVDISVDLHIGEWRGLPVDVEDAKFDLHADASGVRMPISATLAGIPFSGRVDLDTAAATPTLALRFAARDVVLDDLVRQLTGAADGAGRLGQIELRLGGRGETTGALLSDLELSLAASDARLSAGKRDDGRPLASTLATLEVALPRGQRLRGYGRGTLLAEPLQLSLRGDTLPEMLRELAMPVELEIAAAPARLRIEGMLAHPAAKREAALDFALQVRRTGDLARWLGVAPESRLPLALRGRMRIASDAWFLEQTTLGLGRSELTVDARITRGDDPSVVAAVRSRLIDVPELATLRGGSARSNDAPLFPDALDLPDIDLDLALQRVILGRSDLQGVRFAGRVRAGGLLPSTFSGRVAGAPFSGLVALDQRGRWPEVRLDLATGEVDLGLLLRDLGAAENIAGRAEKLQLSLRGRGNTQRELASLSAFEARVVGGHISVLGAQQRPLAEFHLGEAAIAVRPGEPIRLRLDGTFDETALALTFSTGTLADLLRDAAHLPFALAAETAGAKLTLDGEVALPLGRAGQLTLEMSGERFDMLSGLARVELPAWGPWSLRGPLHMTASGYEVPRLQLRVGDSRLEGSGTLDMSRPRPRLDLRLSAPSIQLDDFPLPERLADPSPPVGAAESLRRSAGQLVVRSERLLGAGFLRRFDSYIAVEVQEVLAGDDRLADGSLRVQVVDGRVFIGPAELNIPGGTLRLAAEYDPSPSEVALAVGAYVERFDYGIIARRFRRADDVRGLLSLHLALAGRAPSLATIMHHADGEVDFAVWPTELQSGVFSLWSVNLLLTVVPLIDPGGDAVVNCVVGRFDLKDGKLSDDKIIIDTTRVRIRGAGSANLAREQLAFVFRPRGKGFAVFRLQTPLRVSGTLTDFRFGIEPRDLLESVLRLIASPILLPIEWFTLGPLPRDGADVCTNPLRERAAGS</sequence>
<dbReference type="Proteomes" id="UP000020218">
    <property type="component" value="Unassembled WGS sequence"/>
</dbReference>
<dbReference type="PATRIC" id="fig|1454001.3.peg.74"/>
<evidence type="ECO:0000313" key="1">
    <source>
        <dbReference type="EMBL" id="EXI69745.1"/>
    </source>
</evidence>
<dbReference type="PANTHER" id="PTHR30441">
    <property type="entry name" value="DUF748 DOMAIN-CONTAINING PROTEIN"/>
    <property type="match status" value="1"/>
</dbReference>
<comment type="caution">
    <text evidence="1">The sequence shown here is derived from an EMBL/GenBank/DDBJ whole genome shotgun (WGS) entry which is preliminary data.</text>
</comment>
<evidence type="ECO:0000313" key="2">
    <source>
        <dbReference type="Proteomes" id="UP000020218"/>
    </source>
</evidence>
<organism evidence="1 2">
    <name type="scientific">Candidatus Accumulibacter adjunctus</name>
    <dbReference type="NCBI Taxonomy" id="1454001"/>
    <lineage>
        <taxon>Bacteria</taxon>
        <taxon>Pseudomonadati</taxon>
        <taxon>Pseudomonadota</taxon>
        <taxon>Betaproteobacteria</taxon>
        <taxon>Candidatus Accumulibacter</taxon>
    </lineage>
</organism>
<keyword evidence="2" id="KW-1185">Reference proteome</keyword>